<gene>
    <name evidence="1" type="ORF">IIE05_02840</name>
</gene>
<dbReference type="Proteomes" id="UP000618926">
    <property type="component" value="Unassembled WGS sequence"/>
</dbReference>
<proteinExistence type="predicted"/>
<reference evidence="1 2" key="1">
    <citation type="submission" date="2020-10" db="EMBL/GenBank/DDBJ databases">
        <title>Investigation of anaerobic biodegradation of phenanthrene by a sulfate-dependent Geobacter anodireducens strain PheS2.</title>
        <authorList>
            <person name="Zhang Z."/>
        </authorList>
    </citation>
    <scope>NUCLEOTIDE SEQUENCE [LARGE SCALE GENOMIC DNA]</scope>
    <source>
        <strain evidence="1 2">PheS2</strain>
    </source>
</reference>
<organism evidence="1 2">
    <name type="scientific">Geobacter anodireducens</name>
    <dbReference type="NCBI Taxonomy" id="1340425"/>
    <lineage>
        <taxon>Bacteria</taxon>
        <taxon>Pseudomonadati</taxon>
        <taxon>Thermodesulfobacteriota</taxon>
        <taxon>Desulfuromonadia</taxon>
        <taxon>Geobacterales</taxon>
        <taxon>Geobacteraceae</taxon>
        <taxon>Geobacter</taxon>
    </lineage>
</organism>
<keyword evidence="2" id="KW-1185">Reference proteome</keyword>
<dbReference type="EMBL" id="JADBFD010000003">
    <property type="protein sequence ID" value="MBE2886903.1"/>
    <property type="molecule type" value="Genomic_DNA"/>
</dbReference>
<sequence length="75" mass="7893">MRTRLSPKGGRRGTVPPACGICSKQCRAIGSVEHDLAGGVGHGAGRRRRIGCGTICHEEYRLAMTDDAVCPDLTG</sequence>
<comment type="caution">
    <text evidence="1">The sequence shown here is derived from an EMBL/GenBank/DDBJ whole genome shotgun (WGS) entry which is preliminary data.</text>
</comment>
<accession>A0ABR9NRK9</accession>
<protein>
    <submittedName>
        <fullName evidence="1">Uncharacterized protein</fullName>
    </submittedName>
</protein>
<name>A0ABR9NRK9_9BACT</name>
<evidence type="ECO:0000313" key="1">
    <source>
        <dbReference type="EMBL" id="MBE2886903.1"/>
    </source>
</evidence>
<dbReference type="RefSeq" id="WP_145915414.1">
    <property type="nucleotide sequence ID" value="NZ_JADBFD010000003.1"/>
</dbReference>
<evidence type="ECO:0000313" key="2">
    <source>
        <dbReference type="Proteomes" id="UP000618926"/>
    </source>
</evidence>